<keyword evidence="4" id="KW-1185">Reference proteome</keyword>
<sequence>MNLFRFPDPVFSKIAKHVCKGPVPSKWIQPFTFKTHSYSLFQKEDGPCGLLASLQAYICISLRVNPNVSPDDLLIEAILDIMYKIRRNFVLASKIDLENHYIEFYSTQNRKTAHDFLKNSKWYLSENASLLFVYSIVILLGPVWLDSYAFSDLFIINGQTSLNFVLLLLTGDVLDSFHDGNIITNGVVFKGALSEQEIGFVSISDSQAYQNIGNYFSHPLQSVWIGYYGGHFTTIVKTDNNMFLEFDSLQHNTFFNDVSESHIFYQQLTGK</sequence>
<dbReference type="Pfam" id="PF13898">
    <property type="entry name" value="MINDY-3_4_CD"/>
    <property type="match status" value="1"/>
</dbReference>
<reference evidence="3" key="1">
    <citation type="submission" date="2016-10" db="EMBL/GenBank/DDBJ databases">
        <authorList>
            <person name="Benchimol M."/>
            <person name="Almeida L.G."/>
            <person name="Vasconcelos A.T."/>
            <person name="Perreira-Neves A."/>
            <person name="Rosa I.A."/>
            <person name="Tasca T."/>
            <person name="Bogo M.R."/>
            <person name="de Souza W."/>
        </authorList>
    </citation>
    <scope>NUCLEOTIDE SEQUENCE [LARGE SCALE GENOMIC DNA]</scope>
    <source>
        <strain evidence="3">K</strain>
    </source>
</reference>
<dbReference type="GO" id="GO:0071108">
    <property type="term" value="P:protein K48-linked deubiquitination"/>
    <property type="evidence" value="ECO:0007669"/>
    <property type="project" value="InterPro"/>
</dbReference>
<dbReference type="RefSeq" id="XP_068358736.1">
    <property type="nucleotide sequence ID" value="XM_068505048.1"/>
</dbReference>
<dbReference type="SMART" id="SM01174">
    <property type="entry name" value="DUF4205"/>
    <property type="match status" value="1"/>
</dbReference>
<dbReference type="GO" id="GO:0006508">
    <property type="term" value="P:proteolysis"/>
    <property type="evidence" value="ECO:0007669"/>
    <property type="project" value="UniProtKB-KW"/>
</dbReference>
<accession>A0A1J4K433</accession>
<feature type="domain" description="Deubiquitinating enzyme MINDY-3/4 conserved" evidence="2">
    <location>
        <begin position="15"/>
        <end position="270"/>
    </location>
</feature>
<dbReference type="PANTHER" id="PTHR12473">
    <property type="entry name" value="UBIQUITIN CARBOXYL-TERMINAL HYDROLASE MINDY-4-RELATED"/>
    <property type="match status" value="1"/>
</dbReference>
<name>A0A1J4K433_9EUKA</name>
<dbReference type="VEuPathDB" id="TrichDB:TRFO_26609"/>
<dbReference type="OrthoDB" id="10263628at2759"/>
<gene>
    <name evidence="3" type="ORF">TRFO_26609</name>
</gene>
<comment type="caution">
    <text evidence="3">The sequence shown here is derived from an EMBL/GenBank/DDBJ whole genome shotgun (WGS) entry which is preliminary data.</text>
</comment>
<dbReference type="GO" id="GO:1990380">
    <property type="term" value="F:K48-linked deubiquitinase activity"/>
    <property type="evidence" value="ECO:0007669"/>
    <property type="project" value="InterPro"/>
</dbReference>
<comment type="similarity">
    <text evidence="1">Belongs to the MINDY deubiquitinase family. FAM188 subfamily.</text>
</comment>
<dbReference type="PANTHER" id="PTHR12473:SF8">
    <property type="entry name" value="UBIQUITIN CARBOXYL-TERMINAL HYDROLASE MINDY-4-RELATED"/>
    <property type="match status" value="1"/>
</dbReference>
<evidence type="ECO:0000313" key="4">
    <source>
        <dbReference type="Proteomes" id="UP000179807"/>
    </source>
</evidence>
<evidence type="ECO:0000259" key="2">
    <source>
        <dbReference type="SMART" id="SM01174"/>
    </source>
</evidence>
<protein>
    <recommendedName>
        <fullName evidence="2">Deubiquitinating enzyme MINDY-3/4 conserved domain-containing protein</fullName>
    </recommendedName>
</protein>
<evidence type="ECO:0000313" key="3">
    <source>
        <dbReference type="EMBL" id="OHT05600.1"/>
    </source>
</evidence>
<dbReference type="AlphaFoldDB" id="A0A1J4K433"/>
<proteinExistence type="inferred from homology"/>
<dbReference type="GeneID" id="94839752"/>
<dbReference type="EMBL" id="MLAK01000752">
    <property type="protein sequence ID" value="OHT05600.1"/>
    <property type="molecule type" value="Genomic_DNA"/>
</dbReference>
<organism evidence="3 4">
    <name type="scientific">Tritrichomonas foetus</name>
    <dbReference type="NCBI Taxonomy" id="1144522"/>
    <lineage>
        <taxon>Eukaryota</taxon>
        <taxon>Metamonada</taxon>
        <taxon>Parabasalia</taxon>
        <taxon>Tritrichomonadida</taxon>
        <taxon>Tritrichomonadidae</taxon>
        <taxon>Tritrichomonas</taxon>
    </lineage>
</organism>
<evidence type="ECO:0000256" key="1">
    <source>
        <dbReference type="ARBA" id="ARBA00011074"/>
    </source>
</evidence>
<dbReference type="InterPro" id="IPR039785">
    <property type="entry name" value="MINY3/4"/>
</dbReference>
<dbReference type="InterPro" id="IPR025257">
    <property type="entry name" value="MINDY-3/4_CD"/>
</dbReference>
<dbReference type="GO" id="GO:0004843">
    <property type="term" value="F:cysteine-type deubiquitinase activity"/>
    <property type="evidence" value="ECO:0007669"/>
    <property type="project" value="UniProtKB-EC"/>
</dbReference>
<dbReference type="Proteomes" id="UP000179807">
    <property type="component" value="Unassembled WGS sequence"/>
</dbReference>